<evidence type="ECO:0000313" key="2">
    <source>
        <dbReference type="EnsemblMetazoa" id="AMAM009009-PA"/>
    </source>
</evidence>
<reference evidence="3" key="1">
    <citation type="submission" date="2013-09" db="EMBL/GenBank/DDBJ databases">
        <title>The Genome Sequence of Anopheles maculatus species B.</title>
        <authorList>
            <consortium name="The Broad Institute Genomics Platform"/>
            <person name="Neafsey D.E."/>
            <person name="Besansky N."/>
            <person name="Howell P."/>
            <person name="Walton C."/>
            <person name="Young S.K."/>
            <person name="Zeng Q."/>
            <person name="Gargeya S."/>
            <person name="Fitzgerald M."/>
            <person name="Haas B."/>
            <person name="Abouelleil A."/>
            <person name="Allen A.W."/>
            <person name="Alvarado L."/>
            <person name="Arachchi H.M."/>
            <person name="Berlin A.M."/>
            <person name="Chapman S.B."/>
            <person name="Gainer-Dewar J."/>
            <person name="Goldberg J."/>
            <person name="Griggs A."/>
            <person name="Gujja S."/>
            <person name="Hansen M."/>
            <person name="Howarth C."/>
            <person name="Imamovic A."/>
            <person name="Ireland A."/>
            <person name="Larimer J."/>
            <person name="McCowan C."/>
            <person name="Murphy C."/>
            <person name="Pearson M."/>
            <person name="Poon T.W."/>
            <person name="Priest M."/>
            <person name="Roberts A."/>
            <person name="Saif S."/>
            <person name="Shea T."/>
            <person name="Sisk P."/>
            <person name="Sykes S."/>
            <person name="Wortman J."/>
            <person name="Nusbaum C."/>
            <person name="Birren B."/>
        </authorList>
    </citation>
    <scope>NUCLEOTIDE SEQUENCE [LARGE SCALE GENOMIC DNA]</scope>
    <source>
        <strain evidence="3">maculatus3</strain>
    </source>
</reference>
<organism evidence="2 3">
    <name type="scientific">Anopheles maculatus</name>
    <dbReference type="NCBI Taxonomy" id="74869"/>
    <lineage>
        <taxon>Eukaryota</taxon>
        <taxon>Metazoa</taxon>
        <taxon>Ecdysozoa</taxon>
        <taxon>Arthropoda</taxon>
        <taxon>Hexapoda</taxon>
        <taxon>Insecta</taxon>
        <taxon>Pterygota</taxon>
        <taxon>Neoptera</taxon>
        <taxon>Endopterygota</taxon>
        <taxon>Diptera</taxon>
        <taxon>Nematocera</taxon>
        <taxon>Culicoidea</taxon>
        <taxon>Culicidae</taxon>
        <taxon>Anophelinae</taxon>
        <taxon>Anopheles</taxon>
        <taxon>Anopheles maculatus group</taxon>
    </lineage>
</organism>
<dbReference type="Proteomes" id="UP000075901">
    <property type="component" value="Unassembled WGS sequence"/>
</dbReference>
<accession>A0A182SL94</accession>
<feature type="compositionally biased region" description="Polar residues" evidence="1">
    <location>
        <begin position="1"/>
        <end position="15"/>
    </location>
</feature>
<dbReference type="AlphaFoldDB" id="A0A182SL94"/>
<dbReference type="VEuPathDB" id="VectorBase:AMAM009009"/>
<feature type="region of interest" description="Disordered" evidence="1">
    <location>
        <begin position="1"/>
        <end position="38"/>
    </location>
</feature>
<reference evidence="2" key="2">
    <citation type="submission" date="2020-05" db="UniProtKB">
        <authorList>
            <consortium name="EnsemblMetazoa"/>
        </authorList>
    </citation>
    <scope>IDENTIFICATION</scope>
    <source>
        <strain evidence="2">maculatus3</strain>
    </source>
</reference>
<proteinExistence type="predicted"/>
<sequence>LQTTISPVLSVSSPTRASPAPNRSSTSPASSLSSSSPSSLASSSLSVSSAATNLLAPLSLTTKGTASMEAHNGGIASIAGQQAPTSLKITAAPLNGLNLSSSSLAMVNGTSINGTNVTLNGTTTTTAPLPVIVGANGTTNIVGIAHSQLLATSTAAGGSPAIQTIPLNLNVTSSAVSNGLSGTGPTSIAITAASTVGGVGGALSLPNQALQLTSNGGSNGINSSSSITSTVVGTVARSVYNTTTIAPTLPTSATTTMVHVPAVGSKELINGTIGKNGTVRTDNSKHEIIATQSQPTNHSAAVNVTTALDPPGTKVITIMNGNTFALAPLDKDSKMVRMRWAVACKSRSL</sequence>
<dbReference type="EnsemblMetazoa" id="AMAM009009-RA">
    <property type="protein sequence ID" value="AMAM009009-PA"/>
    <property type="gene ID" value="AMAM009009"/>
</dbReference>
<feature type="compositionally biased region" description="Low complexity" evidence="1">
    <location>
        <begin position="16"/>
        <end position="38"/>
    </location>
</feature>
<keyword evidence="3" id="KW-1185">Reference proteome</keyword>
<evidence type="ECO:0000256" key="1">
    <source>
        <dbReference type="SAM" id="MobiDB-lite"/>
    </source>
</evidence>
<name>A0A182SL94_9DIPT</name>
<protein>
    <submittedName>
        <fullName evidence="2">Uncharacterized protein</fullName>
    </submittedName>
</protein>
<evidence type="ECO:0000313" key="3">
    <source>
        <dbReference type="Proteomes" id="UP000075901"/>
    </source>
</evidence>